<dbReference type="InterPro" id="IPR026392">
    <property type="entry name" value="Exo/Archaeosortase_dom"/>
</dbReference>
<dbReference type="OrthoDB" id="505165at2"/>
<dbReference type="NCBIfam" id="TIGR04156">
    <property type="entry name" value="cyanoexo_CrtB"/>
    <property type="match status" value="1"/>
</dbReference>
<evidence type="ECO:0000313" key="9">
    <source>
        <dbReference type="EMBL" id="OKH31191.1"/>
    </source>
</evidence>
<dbReference type="GO" id="GO:0008233">
    <property type="term" value="F:peptidase activity"/>
    <property type="evidence" value="ECO:0007669"/>
    <property type="project" value="UniProtKB-KW"/>
</dbReference>
<dbReference type="InterPro" id="IPR013426">
    <property type="entry name" value="EpsH-like"/>
</dbReference>
<keyword evidence="6 8" id="KW-1133">Transmembrane helix</keyword>
<evidence type="ECO:0000256" key="6">
    <source>
        <dbReference type="ARBA" id="ARBA00022989"/>
    </source>
</evidence>
<keyword evidence="7 8" id="KW-0472">Membrane</keyword>
<evidence type="ECO:0000256" key="1">
    <source>
        <dbReference type="ARBA" id="ARBA00004651"/>
    </source>
</evidence>
<feature type="transmembrane region" description="Helical" evidence="8">
    <location>
        <begin position="222"/>
        <end position="245"/>
    </location>
</feature>
<dbReference type="InterPro" id="IPR019127">
    <property type="entry name" value="Exosortase"/>
</dbReference>
<comment type="caution">
    <text evidence="9">The sequence shown here is derived from an EMBL/GenBank/DDBJ whole genome shotgun (WGS) entry which is preliminary data.</text>
</comment>
<evidence type="ECO:0000313" key="10">
    <source>
        <dbReference type="Proteomes" id="UP000185860"/>
    </source>
</evidence>
<feature type="transmembrane region" description="Helical" evidence="8">
    <location>
        <begin position="192"/>
        <end position="210"/>
    </location>
</feature>
<feature type="transmembrane region" description="Helical" evidence="8">
    <location>
        <begin position="148"/>
        <end position="172"/>
    </location>
</feature>
<evidence type="ECO:0000256" key="5">
    <source>
        <dbReference type="ARBA" id="ARBA00022801"/>
    </source>
</evidence>
<comment type="subcellular location">
    <subcellularLocation>
        <location evidence="1">Cell membrane</location>
        <topology evidence="1">Multi-pass membrane protein</topology>
    </subcellularLocation>
</comment>
<organism evidence="9 10">
    <name type="scientific">[Phormidium ambiguum] IAM M-71</name>
    <dbReference type="NCBI Taxonomy" id="454136"/>
    <lineage>
        <taxon>Bacteria</taxon>
        <taxon>Bacillati</taxon>
        <taxon>Cyanobacteriota</taxon>
        <taxon>Cyanophyceae</taxon>
        <taxon>Oscillatoriophycideae</taxon>
        <taxon>Aerosakkonematales</taxon>
        <taxon>Aerosakkonemataceae</taxon>
        <taxon>Floridanema</taxon>
    </lineage>
</organism>
<feature type="transmembrane region" description="Helical" evidence="8">
    <location>
        <begin position="50"/>
        <end position="67"/>
    </location>
</feature>
<feature type="transmembrane region" description="Helical" evidence="8">
    <location>
        <begin position="265"/>
        <end position="285"/>
    </location>
</feature>
<feature type="transmembrane region" description="Helical" evidence="8">
    <location>
        <begin position="15"/>
        <end position="38"/>
    </location>
</feature>
<dbReference type="NCBIfam" id="TIGR04178">
    <property type="entry name" value="exo_archaeo"/>
    <property type="match status" value="1"/>
</dbReference>
<evidence type="ECO:0000256" key="8">
    <source>
        <dbReference type="SAM" id="Phobius"/>
    </source>
</evidence>
<accession>A0A1U7I4W1</accession>
<dbReference type="STRING" id="454136.NIES2119_29350"/>
<feature type="transmembrane region" description="Helical" evidence="8">
    <location>
        <begin position="108"/>
        <end position="136"/>
    </location>
</feature>
<dbReference type="RefSeq" id="WP_073597029.1">
    <property type="nucleotide sequence ID" value="NZ_MRCE01000053.1"/>
</dbReference>
<evidence type="ECO:0000256" key="4">
    <source>
        <dbReference type="ARBA" id="ARBA00022692"/>
    </source>
</evidence>
<dbReference type="Pfam" id="PF09721">
    <property type="entry name" value="Exosortase_EpsH"/>
    <property type="match status" value="1"/>
</dbReference>
<keyword evidence="4 8" id="KW-0812">Transmembrane</keyword>
<keyword evidence="5" id="KW-0378">Hydrolase</keyword>
<gene>
    <name evidence="9" type="ORF">NIES2119_29350</name>
</gene>
<evidence type="ECO:0000256" key="3">
    <source>
        <dbReference type="ARBA" id="ARBA00022670"/>
    </source>
</evidence>
<dbReference type="GO" id="GO:0005886">
    <property type="term" value="C:plasma membrane"/>
    <property type="evidence" value="ECO:0007669"/>
    <property type="project" value="UniProtKB-SubCell"/>
</dbReference>
<dbReference type="AlphaFoldDB" id="A0A1U7I4W1"/>
<proteinExistence type="predicted"/>
<dbReference type="GO" id="GO:0006508">
    <property type="term" value="P:proteolysis"/>
    <property type="evidence" value="ECO:0007669"/>
    <property type="project" value="UniProtKB-KW"/>
</dbReference>
<dbReference type="EMBL" id="MRCE01000053">
    <property type="protein sequence ID" value="OKH31191.1"/>
    <property type="molecule type" value="Genomic_DNA"/>
</dbReference>
<evidence type="ECO:0000256" key="7">
    <source>
        <dbReference type="ARBA" id="ARBA00023136"/>
    </source>
</evidence>
<dbReference type="Proteomes" id="UP000185860">
    <property type="component" value="Unassembled WGS sequence"/>
</dbReference>
<feature type="transmembrane region" description="Helical" evidence="8">
    <location>
        <begin position="79"/>
        <end position="96"/>
    </location>
</feature>
<evidence type="ECO:0000256" key="2">
    <source>
        <dbReference type="ARBA" id="ARBA00022475"/>
    </source>
</evidence>
<sequence length="306" mass="34312">MQTKLTLRHKIENNLPLIAISVVLALMYVPLLLHWYQGWLKKDISIIHEYFSHGLIGLPFAAYIVWLNRKKWHRLPDKFHPLAVPFLIVGGIFYISGLTDFVNLSFPLILTGVCLWLKGMPGLKLQAFPLVFVLLATPNKIPYLIEPYALPLQSFIAAVAGFLLTQFGIPVVVEEINLYVGGQIVEVAPHCAGLKMLFTSLYVGLMLLYWTGVWRSRTRSVIFLGSAAIISVIANIIRNTLLTFFHGTGNEGAFDWLHEGSGGDIYSALMLGMLVLLINGMEKYFPIDVDEPETRSQLIDSPDNQD</sequence>
<dbReference type="InterPro" id="IPR026492">
    <property type="entry name" value="Cyanoexo_CrtB"/>
</dbReference>
<reference evidence="9 10" key="1">
    <citation type="submission" date="2016-11" db="EMBL/GenBank/DDBJ databases">
        <title>Draft Genome Sequences of Nine Cyanobacterial Strains from Diverse Habitats.</title>
        <authorList>
            <person name="Zhu T."/>
            <person name="Hou S."/>
            <person name="Lu X."/>
            <person name="Hess W.R."/>
        </authorList>
    </citation>
    <scope>NUCLEOTIDE SEQUENCE [LARGE SCALE GENOMIC DNA]</scope>
    <source>
        <strain evidence="9 10">IAM M-71</strain>
    </source>
</reference>
<keyword evidence="2" id="KW-1003">Cell membrane</keyword>
<dbReference type="NCBIfam" id="TIGR02602">
    <property type="entry name" value="8TM_EpsH"/>
    <property type="match status" value="1"/>
</dbReference>
<protein>
    <submittedName>
        <fullName evidence="9">Cyanoexosortase B</fullName>
    </submittedName>
</protein>
<name>A0A1U7I4W1_9CYAN</name>
<keyword evidence="3" id="KW-0645">Protease</keyword>